<sequence length="348" mass="36775">MPEHKALCLPEKQGSFVLESVPTYKPGPGELLVKVQSVGIAPFDWEVQALGIVIEQYPAILGEDIAGTVEEVGEGVTRFKKGDRVLRESEASARSGGFQQYALAHEDTTAKIPPSISFDQAATIPLALATSAVALYHSGENAIGGTCSLTPPWEEAGRGKYAGQPAVVFGGASTVGQLTIQLLKLSGFSPIITTASLRNADYLKTVGATHVLDRNLSPAALYGEVRHFTDEPLTTIYDAVGAAETQNLGYDLLAPGGALATVLPDAIAPEKKVPEKRAFFVFGDVNCPPNRKLGASLYSKLTELLTEGALKPTPVEVVLGGLEVVPAALERLRKGVSCVKLVVHPHET</sequence>
<dbReference type="Proteomes" id="UP000015241">
    <property type="component" value="Unassembled WGS sequence"/>
</dbReference>
<accession>S8FR73</accession>
<dbReference type="Gene3D" id="3.40.50.720">
    <property type="entry name" value="NAD(P)-binding Rossmann-like Domain"/>
    <property type="match status" value="1"/>
</dbReference>
<keyword evidence="3" id="KW-1185">Reference proteome</keyword>
<dbReference type="CDD" id="cd08249">
    <property type="entry name" value="enoyl_reductase_like"/>
    <property type="match status" value="1"/>
</dbReference>
<dbReference type="InterPro" id="IPR020843">
    <property type="entry name" value="ER"/>
</dbReference>
<proteinExistence type="predicted"/>
<reference evidence="2 3" key="1">
    <citation type="journal article" date="2012" name="Science">
        <title>The Paleozoic origin of enzymatic lignin decomposition reconstructed from 31 fungal genomes.</title>
        <authorList>
            <person name="Floudas D."/>
            <person name="Binder M."/>
            <person name="Riley R."/>
            <person name="Barry K."/>
            <person name="Blanchette R.A."/>
            <person name="Henrissat B."/>
            <person name="Martinez A.T."/>
            <person name="Otillar R."/>
            <person name="Spatafora J.W."/>
            <person name="Yadav J.S."/>
            <person name="Aerts A."/>
            <person name="Benoit I."/>
            <person name="Boyd A."/>
            <person name="Carlson A."/>
            <person name="Copeland A."/>
            <person name="Coutinho P.M."/>
            <person name="de Vries R.P."/>
            <person name="Ferreira P."/>
            <person name="Findley K."/>
            <person name="Foster B."/>
            <person name="Gaskell J."/>
            <person name="Glotzer D."/>
            <person name="Gorecki P."/>
            <person name="Heitman J."/>
            <person name="Hesse C."/>
            <person name="Hori C."/>
            <person name="Igarashi K."/>
            <person name="Jurgens J.A."/>
            <person name="Kallen N."/>
            <person name="Kersten P."/>
            <person name="Kohler A."/>
            <person name="Kuees U."/>
            <person name="Kumar T.K.A."/>
            <person name="Kuo A."/>
            <person name="LaButti K."/>
            <person name="Larrondo L.F."/>
            <person name="Lindquist E."/>
            <person name="Ling A."/>
            <person name="Lombard V."/>
            <person name="Lucas S."/>
            <person name="Lundell T."/>
            <person name="Martin R."/>
            <person name="McLaughlin D.J."/>
            <person name="Morgenstern I."/>
            <person name="Morin E."/>
            <person name="Murat C."/>
            <person name="Nagy L.G."/>
            <person name="Nolan M."/>
            <person name="Ohm R.A."/>
            <person name="Patyshakuliyeva A."/>
            <person name="Rokas A."/>
            <person name="Ruiz-Duenas F.J."/>
            <person name="Sabat G."/>
            <person name="Salamov A."/>
            <person name="Samejima M."/>
            <person name="Schmutz J."/>
            <person name="Slot J.C."/>
            <person name="St John F."/>
            <person name="Stenlid J."/>
            <person name="Sun H."/>
            <person name="Sun S."/>
            <person name="Syed K."/>
            <person name="Tsang A."/>
            <person name="Wiebenga A."/>
            <person name="Young D."/>
            <person name="Pisabarro A."/>
            <person name="Eastwood D.C."/>
            <person name="Martin F."/>
            <person name="Cullen D."/>
            <person name="Grigoriev I.V."/>
            <person name="Hibbett D.S."/>
        </authorList>
    </citation>
    <scope>NUCLEOTIDE SEQUENCE</scope>
    <source>
        <strain evidence="3">FP-58527</strain>
    </source>
</reference>
<dbReference type="OrthoDB" id="3233595at2759"/>
<dbReference type="InterPro" id="IPR047122">
    <property type="entry name" value="Trans-enoyl_RdTase-like"/>
</dbReference>
<dbReference type="PANTHER" id="PTHR45348:SF2">
    <property type="entry name" value="ZINC-TYPE ALCOHOL DEHYDROGENASE-LIKE PROTEIN C2E1P3.01"/>
    <property type="match status" value="1"/>
</dbReference>
<dbReference type="STRING" id="743788.S8FR73"/>
<feature type="domain" description="Enoyl reductase (ER)" evidence="1">
    <location>
        <begin position="14"/>
        <end position="343"/>
    </location>
</feature>
<dbReference type="HOGENOM" id="CLU_026673_16_5_1"/>
<dbReference type="EMBL" id="KE504146">
    <property type="protein sequence ID" value="EPT00760.1"/>
    <property type="molecule type" value="Genomic_DNA"/>
</dbReference>
<dbReference type="GO" id="GO:0016651">
    <property type="term" value="F:oxidoreductase activity, acting on NAD(P)H"/>
    <property type="evidence" value="ECO:0007669"/>
    <property type="project" value="InterPro"/>
</dbReference>
<gene>
    <name evidence="2" type="ORF">FOMPIDRAFT_1121838</name>
</gene>
<dbReference type="InterPro" id="IPR013149">
    <property type="entry name" value="ADH-like_C"/>
</dbReference>
<dbReference type="InterPro" id="IPR036291">
    <property type="entry name" value="NAD(P)-bd_dom_sf"/>
</dbReference>
<protein>
    <recommendedName>
        <fullName evidence="1">Enoyl reductase (ER) domain-containing protein</fullName>
    </recommendedName>
</protein>
<dbReference type="AlphaFoldDB" id="S8FR73"/>
<evidence type="ECO:0000259" key="1">
    <source>
        <dbReference type="SMART" id="SM00829"/>
    </source>
</evidence>
<dbReference type="Pfam" id="PF00107">
    <property type="entry name" value="ADH_zinc_N"/>
    <property type="match status" value="1"/>
</dbReference>
<dbReference type="InParanoid" id="S8FR73"/>
<dbReference type="InterPro" id="IPR013154">
    <property type="entry name" value="ADH-like_N"/>
</dbReference>
<dbReference type="Gene3D" id="3.90.180.10">
    <property type="entry name" value="Medium-chain alcohol dehydrogenases, catalytic domain"/>
    <property type="match status" value="1"/>
</dbReference>
<evidence type="ECO:0000313" key="2">
    <source>
        <dbReference type="EMBL" id="EPT00760.1"/>
    </source>
</evidence>
<dbReference type="SMART" id="SM00829">
    <property type="entry name" value="PKS_ER"/>
    <property type="match status" value="1"/>
</dbReference>
<dbReference type="eggNOG" id="KOG1198">
    <property type="taxonomic scope" value="Eukaryota"/>
</dbReference>
<evidence type="ECO:0000313" key="3">
    <source>
        <dbReference type="Proteomes" id="UP000015241"/>
    </source>
</evidence>
<name>S8FR73_FOMSC</name>
<dbReference type="PANTHER" id="PTHR45348">
    <property type="entry name" value="HYPOTHETICAL OXIDOREDUCTASE (EUROFUNG)"/>
    <property type="match status" value="1"/>
</dbReference>
<dbReference type="SUPFAM" id="SSF51735">
    <property type="entry name" value="NAD(P)-binding Rossmann-fold domains"/>
    <property type="match status" value="1"/>
</dbReference>
<dbReference type="SUPFAM" id="SSF50129">
    <property type="entry name" value="GroES-like"/>
    <property type="match status" value="1"/>
</dbReference>
<dbReference type="Pfam" id="PF08240">
    <property type="entry name" value="ADH_N"/>
    <property type="match status" value="1"/>
</dbReference>
<dbReference type="InterPro" id="IPR011032">
    <property type="entry name" value="GroES-like_sf"/>
</dbReference>
<organism evidence="2 3">
    <name type="scientific">Fomitopsis schrenkii</name>
    <name type="common">Brown rot fungus</name>
    <dbReference type="NCBI Taxonomy" id="2126942"/>
    <lineage>
        <taxon>Eukaryota</taxon>
        <taxon>Fungi</taxon>
        <taxon>Dikarya</taxon>
        <taxon>Basidiomycota</taxon>
        <taxon>Agaricomycotina</taxon>
        <taxon>Agaricomycetes</taxon>
        <taxon>Polyporales</taxon>
        <taxon>Fomitopsis</taxon>
    </lineage>
</organism>